<gene>
    <name evidence="2" type="ORF">LSH36_224g01015</name>
</gene>
<comment type="caution">
    <text evidence="2">The sequence shown here is derived from an EMBL/GenBank/DDBJ whole genome shotgun (WGS) entry which is preliminary data.</text>
</comment>
<dbReference type="Gene3D" id="2.130.10.10">
    <property type="entry name" value="YVTN repeat-like/Quinoprotein amine dehydrogenase"/>
    <property type="match status" value="2"/>
</dbReference>
<dbReference type="EMBL" id="JAODUP010000224">
    <property type="protein sequence ID" value="KAK2155981.1"/>
    <property type="molecule type" value="Genomic_DNA"/>
</dbReference>
<dbReference type="InterPro" id="IPR051859">
    <property type="entry name" value="DCAF"/>
</dbReference>
<dbReference type="AlphaFoldDB" id="A0AAD9N5Q3"/>
<reference evidence="2" key="1">
    <citation type="journal article" date="2023" name="Mol. Biol. Evol.">
        <title>Third-Generation Sequencing Reveals the Adaptive Role of the Epigenome in Three Deep-Sea Polychaetes.</title>
        <authorList>
            <person name="Perez M."/>
            <person name="Aroh O."/>
            <person name="Sun Y."/>
            <person name="Lan Y."/>
            <person name="Juniper S.K."/>
            <person name="Young C.R."/>
            <person name="Angers B."/>
            <person name="Qian P.Y."/>
        </authorList>
    </citation>
    <scope>NUCLEOTIDE SEQUENCE</scope>
    <source>
        <strain evidence="2">P08H-3</strain>
    </source>
</reference>
<evidence type="ECO:0000313" key="3">
    <source>
        <dbReference type="Proteomes" id="UP001208570"/>
    </source>
</evidence>
<dbReference type="InterPro" id="IPR001680">
    <property type="entry name" value="WD40_rpt"/>
</dbReference>
<feature type="region of interest" description="Disordered" evidence="1">
    <location>
        <begin position="397"/>
        <end position="434"/>
    </location>
</feature>
<evidence type="ECO:0000313" key="2">
    <source>
        <dbReference type="EMBL" id="KAK2155981.1"/>
    </source>
</evidence>
<proteinExistence type="predicted"/>
<feature type="compositionally biased region" description="Basic and acidic residues" evidence="1">
    <location>
        <begin position="402"/>
        <end position="418"/>
    </location>
</feature>
<dbReference type="GO" id="GO:0043161">
    <property type="term" value="P:proteasome-mediated ubiquitin-dependent protein catabolic process"/>
    <property type="evidence" value="ECO:0007669"/>
    <property type="project" value="TreeGrafter"/>
</dbReference>
<keyword evidence="3" id="KW-1185">Reference proteome</keyword>
<feature type="compositionally biased region" description="Low complexity" evidence="1">
    <location>
        <begin position="18"/>
        <end position="29"/>
    </location>
</feature>
<evidence type="ECO:0000256" key="1">
    <source>
        <dbReference type="SAM" id="MobiDB-lite"/>
    </source>
</evidence>
<dbReference type="Pfam" id="PF00400">
    <property type="entry name" value="WD40"/>
    <property type="match status" value="2"/>
</dbReference>
<dbReference type="GO" id="GO:0080008">
    <property type="term" value="C:Cul4-RING E3 ubiquitin ligase complex"/>
    <property type="evidence" value="ECO:0007669"/>
    <property type="project" value="TreeGrafter"/>
</dbReference>
<feature type="region of interest" description="Disordered" evidence="1">
    <location>
        <begin position="67"/>
        <end position="92"/>
    </location>
</feature>
<feature type="compositionally biased region" description="Low complexity" evidence="1">
    <location>
        <begin position="1"/>
        <end position="10"/>
    </location>
</feature>
<feature type="region of interest" description="Disordered" evidence="1">
    <location>
        <begin position="1"/>
        <end position="41"/>
    </location>
</feature>
<dbReference type="InterPro" id="IPR015943">
    <property type="entry name" value="WD40/YVTN_repeat-like_dom_sf"/>
</dbReference>
<sequence>MGSRNSSRRNMANRDAENGSAGAAGNGADNGDDPDRNNGFVNPDLSAILSYLIQSGQVRILNSLGDLRDDEGYSEDEEEDYGVQPEHPPKVDPNPDTSYLDSFSHADCCTITSCYLPNHKETKAAYRNKAFCGTYSQDGNIFLSACQDKNIRIYDTARGRFKLLRTVRARDVGWSVLDTAFSPDGNHLVYSSWSECIHICSIYGEHEKHEALPLYPVTDNSFCIFSLCFSQDNNEILGGANDGYLYVYDVEKNVWDRRTLNEDQPQPVGTLAGHADGITFIDSKGTKQEVEKQNWDYRWQTHPARGLRHIKKIRGDSSLMTYRGHSILNTLIRCRFSPAHSTGQRYIYSGCATGAIVVYDVLTGKVEMRLKGHDACWDTTIGEWTYHYSESFNDSDLSQNDSHGHSNSGKDDLKDCRRSKSTHGLGQHGSRTLR</sequence>
<accession>A0AAD9N5Q3</accession>
<protein>
    <submittedName>
        <fullName evidence="2">Uncharacterized protein</fullName>
    </submittedName>
</protein>
<feature type="compositionally biased region" description="Acidic residues" evidence="1">
    <location>
        <begin position="72"/>
        <end position="81"/>
    </location>
</feature>
<organism evidence="2 3">
    <name type="scientific">Paralvinella palmiformis</name>
    <dbReference type="NCBI Taxonomy" id="53620"/>
    <lineage>
        <taxon>Eukaryota</taxon>
        <taxon>Metazoa</taxon>
        <taxon>Spiralia</taxon>
        <taxon>Lophotrochozoa</taxon>
        <taxon>Annelida</taxon>
        <taxon>Polychaeta</taxon>
        <taxon>Sedentaria</taxon>
        <taxon>Canalipalpata</taxon>
        <taxon>Terebellida</taxon>
        <taxon>Terebelliformia</taxon>
        <taxon>Alvinellidae</taxon>
        <taxon>Paralvinella</taxon>
    </lineage>
</organism>
<name>A0AAD9N5Q3_9ANNE</name>
<dbReference type="InterPro" id="IPR036322">
    <property type="entry name" value="WD40_repeat_dom_sf"/>
</dbReference>
<dbReference type="PANTHER" id="PTHR19847:SF7">
    <property type="entry name" value="DDB1- AND CUL4-ASSOCIATED FACTOR 11"/>
    <property type="match status" value="1"/>
</dbReference>
<dbReference type="PANTHER" id="PTHR19847">
    <property type="entry name" value="DDB1- AND CUL4-ASSOCIATED FACTOR 11"/>
    <property type="match status" value="1"/>
</dbReference>
<dbReference type="SUPFAM" id="SSF50978">
    <property type="entry name" value="WD40 repeat-like"/>
    <property type="match status" value="1"/>
</dbReference>
<dbReference type="Proteomes" id="UP001208570">
    <property type="component" value="Unassembled WGS sequence"/>
</dbReference>
<dbReference type="SMART" id="SM00320">
    <property type="entry name" value="WD40"/>
    <property type="match status" value="4"/>
</dbReference>